<feature type="region of interest" description="Disordered" evidence="1">
    <location>
        <begin position="566"/>
        <end position="625"/>
    </location>
</feature>
<feature type="compositionally biased region" description="Low complexity" evidence="1">
    <location>
        <begin position="359"/>
        <end position="369"/>
    </location>
</feature>
<evidence type="ECO:0000313" key="4">
    <source>
        <dbReference type="Proteomes" id="UP000838412"/>
    </source>
</evidence>
<sequence length="973" mass="107102">MGTCGLLLFLTAVVVGSAQLVSAARYCYSDVDCDAYSYCDAQIFGQYGTCVRNSDRPSRLRRTYCYSDNDCGPSTFCDTITYGRFYFGGGICRPRYCYSHADCEGNTYCDYYRDTNYGLCKRSPRSPYCYSDSDCDAAKVCDKHSFLFQDYGLCRAQVGYPGYPGYNQFYGVSGHSNECDSDSDCSGSYRCQFAPVSGKSFCTPSVYTYPYSSYSGYGGYPYDYYGYYGGYGGYPYYNYYDYYGSSYPYNYGSYYPYNYGYYGSYYPYYNYGSYYPYYGHPYVGYTGEGTAEPRQGPPPTLTPEQMEEMKAKHEEMRKKAEEFWRNREGKEQLKPGESLEDHVVPMGGQWFPPPPPPSQEQGEQGNQGNQEERRRWMPPRVPRGRRPPTEEQGSHPALANTCESDEDCNGGGYTCQEFPAVGRALCVPSSYVSWGGAGYNYPYYGYGYGYGYPGYGYGGYSGYPYGYGYGYPYYGYGGYSGYSGYSGYGYPYNYGSYPYYGHPYLGYVGEGTAEPGAGTPPGVGTPPVAGTPPSLTPEQEEEMRAKHEEMRKKAEEAMKKFWENVARGEGPKPGNEDIVPMGGNRFPPPPQVPGQGQEQGQGQGRPPVMRGPWIPPQAARGQQPPGECRLSFFSPCCSGPQKLDAQTTFITVTCTSDANCNIPGDYCQTFHGLRETGVCVPATVSGLARHYAPNYAATLGPQTAAYPFVPAAAALALAAGRACVTDTDCPATHYCASSSIVAGGLACALRGAPMYGYPHPYGLFNPYGLYNPFGLFRTSAMATDPESNSGQPGEADQASQQQENQAAAVGSDQQISRGPPRLNAEEEAATNSLQQHVSSKNREVPFVTTTCRSDGDCRLPGDYCQSFRGLGQTHLCIPRSVSGLPPHYVNNALFPHFLASLPSCRRNSDCPRGYYCGRMVTGRFSCTPLAAPSRLMAYNPYMYRFRTDPMASDSETAESTQDVNSNSSEVAGE</sequence>
<feature type="region of interest" description="Disordered" evidence="1">
    <location>
        <begin position="323"/>
        <end position="400"/>
    </location>
</feature>
<feature type="compositionally biased region" description="Basic and acidic residues" evidence="1">
    <location>
        <begin position="323"/>
        <end position="343"/>
    </location>
</feature>
<feature type="compositionally biased region" description="Low complexity" evidence="1">
    <location>
        <begin position="515"/>
        <end position="533"/>
    </location>
</feature>
<gene>
    <name evidence="3" type="primary">Hypp728</name>
    <name evidence="3" type="ORF">BLAG_LOCUS2170</name>
</gene>
<evidence type="ECO:0000313" key="3">
    <source>
        <dbReference type="EMBL" id="CAH1233395.1"/>
    </source>
</evidence>
<protein>
    <submittedName>
        <fullName evidence="3">Hypp728 protein</fullName>
    </submittedName>
</protein>
<reference evidence="3" key="1">
    <citation type="submission" date="2022-01" db="EMBL/GenBank/DDBJ databases">
        <authorList>
            <person name="Braso-Vives M."/>
        </authorList>
    </citation>
    <scope>NUCLEOTIDE SEQUENCE</scope>
</reference>
<feature type="compositionally biased region" description="Low complexity" evidence="1">
    <location>
        <begin position="616"/>
        <end position="625"/>
    </location>
</feature>
<evidence type="ECO:0000256" key="1">
    <source>
        <dbReference type="SAM" id="MobiDB-lite"/>
    </source>
</evidence>
<proteinExistence type="predicted"/>
<dbReference type="AlphaFoldDB" id="A0A8J9W564"/>
<feature type="signal peptide" evidence="2">
    <location>
        <begin position="1"/>
        <end position="18"/>
    </location>
</feature>
<keyword evidence="4" id="KW-1185">Reference proteome</keyword>
<feature type="region of interest" description="Disordered" evidence="1">
    <location>
        <begin position="781"/>
        <end position="822"/>
    </location>
</feature>
<dbReference type="PANTHER" id="PTHR33459">
    <property type="entry name" value="DD-GDCA PROTEIN"/>
    <property type="match status" value="1"/>
</dbReference>
<keyword evidence="2" id="KW-0732">Signal</keyword>
<feature type="region of interest" description="Disordered" evidence="1">
    <location>
        <begin position="950"/>
        <end position="973"/>
    </location>
</feature>
<feature type="compositionally biased region" description="Low complexity" evidence="1">
    <location>
        <begin position="795"/>
        <end position="808"/>
    </location>
</feature>
<feature type="chain" id="PRO_5035423626" evidence="2">
    <location>
        <begin position="19"/>
        <end position="973"/>
    </location>
</feature>
<dbReference type="InterPro" id="IPR052326">
    <property type="entry name" value="Diff-Dev_Assoc_Protein"/>
</dbReference>
<dbReference type="OrthoDB" id="10660484at2759"/>
<organism evidence="3 4">
    <name type="scientific">Branchiostoma lanceolatum</name>
    <name type="common">Common lancelet</name>
    <name type="synonym">Amphioxus lanceolatum</name>
    <dbReference type="NCBI Taxonomy" id="7740"/>
    <lineage>
        <taxon>Eukaryota</taxon>
        <taxon>Metazoa</taxon>
        <taxon>Chordata</taxon>
        <taxon>Cephalochordata</taxon>
        <taxon>Leptocardii</taxon>
        <taxon>Amphioxiformes</taxon>
        <taxon>Branchiostomatidae</taxon>
        <taxon>Branchiostoma</taxon>
    </lineage>
</organism>
<evidence type="ECO:0000256" key="2">
    <source>
        <dbReference type="SAM" id="SignalP"/>
    </source>
</evidence>
<accession>A0A8J9W564</accession>
<feature type="region of interest" description="Disordered" evidence="1">
    <location>
        <begin position="515"/>
        <end position="540"/>
    </location>
</feature>
<feature type="compositionally biased region" description="Polar residues" evidence="1">
    <location>
        <begin position="953"/>
        <end position="973"/>
    </location>
</feature>
<dbReference type="PANTHER" id="PTHR33459:SF7">
    <property type="entry name" value="DD-GDCA PROTEIN"/>
    <property type="match status" value="1"/>
</dbReference>
<dbReference type="EMBL" id="OV696686">
    <property type="protein sequence ID" value="CAH1233395.1"/>
    <property type="molecule type" value="Genomic_DNA"/>
</dbReference>
<name>A0A8J9W564_BRALA</name>
<dbReference type="Proteomes" id="UP000838412">
    <property type="component" value="Chromosome 1"/>
</dbReference>